<dbReference type="OrthoDB" id="3790920at2759"/>
<dbReference type="Proteomes" id="UP000799778">
    <property type="component" value="Unassembled WGS sequence"/>
</dbReference>
<evidence type="ECO:0000313" key="7">
    <source>
        <dbReference type="Proteomes" id="UP000799778"/>
    </source>
</evidence>
<keyword evidence="5" id="KW-0812">Transmembrane</keyword>
<dbReference type="GeneID" id="54283484"/>
<dbReference type="EMBL" id="ML978072">
    <property type="protein sequence ID" value="KAF2012753.1"/>
    <property type="molecule type" value="Genomic_DNA"/>
</dbReference>
<dbReference type="Gene3D" id="1.10.630.10">
    <property type="entry name" value="Cytochrome P450"/>
    <property type="match status" value="1"/>
</dbReference>
<keyword evidence="7" id="KW-1185">Reference proteome</keyword>
<dbReference type="RefSeq" id="XP_033381092.1">
    <property type="nucleotide sequence ID" value="XM_033526087.1"/>
</dbReference>
<dbReference type="GO" id="GO:0008395">
    <property type="term" value="F:steroid hydroxylase activity"/>
    <property type="evidence" value="ECO:0007669"/>
    <property type="project" value="TreeGrafter"/>
</dbReference>
<dbReference type="GO" id="GO:0005506">
    <property type="term" value="F:iron ion binding"/>
    <property type="evidence" value="ECO:0007669"/>
    <property type="project" value="InterPro"/>
</dbReference>
<name>A0A6A5XIH1_9PLEO</name>
<evidence type="ECO:0000256" key="4">
    <source>
        <dbReference type="ARBA" id="ARBA00023004"/>
    </source>
</evidence>
<sequence>MFWTKLWPIYILPLFVFAFSAIVVLHTLRKRTVRDEEPQIPLRSHGLLSGLINTFELIFRARKFMMKTSRHNGAFVPNKVPLLFGNIYLIRGPESLETLWKLSGHSSSTELHGFYFGRIFGMPGKAESLYANDDSGFASKPHPASNVHPNSRIDYITHQVLKEFLLSDASMELAPRFLARIQSRFAEIHIGYQWSEKEDLLGFLEMELLKANMEISHHMYGFYRPFPKWTIRKAHAARARILAALKEWQMRVVKGEMTDKNVYWTATKVKKWHAKFLALNGFDDDTIASLYLGIIWVSNYNFIISIFWMVLETYRCPSLLTVVKEPLSQISAQLIMNEPSQFALIQSIYAETLRLRTEAYITRRFPHRSVELGKKWVIPRNKICLASTHPAHQDNDVWNTYDGLYPLNTFWAERFLVHHHDPLSGPLNPAYRDTL</sequence>
<keyword evidence="4" id="KW-0408">Iron</keyword>
<evidence type="ECO:0000256" key="2">
    <source>
        <dbReference type="ARBA" id="ARBA00022617"/>
    </source>
</evidence>
<feature type="transmembrane region" description="Helical" evidence="5">
    <location>
        <begin position="6"/>
        <end position="25"/>
    </location>
</feature>
<comment type="similarity">
    <text evidence="1">Belongs to the cytochrome P450 family.</text>
</comment>
<dbReference type="SUPFAM" id="SSF48264">
    <property type="entry name" value="Cytochrome P450"/>
    <property type="match status" value="1"/>
</dbReference>
<organism evidence="6 7">
    <name type="scientific">Aaosphaeria arxii CBS 175.79</name>
    <dbReference type="NCBI Taxonomy" id="1450172"/>
    <lineage>
        <taxon>Eukaryota</taxon>
        <taxon>Fungi</taxon>
        <taxon>Dikarya</taxon>
        <taxon>Ascomycota</taxon>
        <taxon>Pezizomycotina</taxon>
        <taxon>Dothideomycetes</taxon>
        <taxon>Pleosporomycetidae</taxon>
        <taxon>Pleosporales</taxon>
        <taxon>Pleosporales incertae sedis</taxon>
        <taxon>Aaosphaeria</taxon>
    </lineage>
</organism>
<dbReference type="GO" id="GO:0016705">
    <property type="term" value="F:oxidoreductase activity, acting on paired donors, with incorporation or reduction of molecular oxygen"/>
    <property type="evidence" value="ECO:0007669"/>
    <property type="project" value="InterPro"/>
</dbReference>
<proteinExistence type="inferred from homology"/>
<evidence type="ECO:0000256" key="5">
    <source>
        <dbReference type="SAM" id="Phobius"/>
    </source>
</evidence>
<accession>A0A6A5XIH1</accession>
<dbReference type="AlphaFoldDB" id="A0A6A5XIH1"/>
<keyword evidence="5" id="KW-1133">Transmembrane helix</keyword>
<gene>
    <name evidence="6" type="ORF">BU24DRAFT_412084</name>
</gene>
<dbReference type="InterPro" id="IPR036396">
    <property type="entry name" value="Cyt_P450_sf"/>
</dbReference>
<keyword evidence="2" id="KW-0349">Heme</keyword>
<evidence type="ECO:0000256" key="3">
    <source>
        <dbReference type="ARBA" id="ARBA00022723"/>
    </source>
</evidence>
<evidence type="ECO:0008006" key="8">
    <source>
        <dbReference type="Google" id="ProtNLM"/>
    </source>
</evidence>
<dbReference type="InterPro" id="IPR050529">
    <property type="entry name" value="CYP450_sterol_14alpha_dmase"/>
</dbReference>
<keyword evidence="5" id="KW-0472">Membrane</keyword>
<dbReference type="PANTHER" id="PTHR24304:SF2">
    <property type="entry name" value="24-HYDROXYCHOLESTEROL 7-ALPHA-HYDROXYLASE"/>
    <property type="match status" value="1"/>
</dbReference>
<protein>
    <recommendedName>
        <fullName evidence="8">Cytochrome P450</fullName>
    </recommendedName>
</protein>
<keyword evidence="3" id="KW-0479">Metal-binding</keyword>
<reference evidence="6" key="1">
    <citation type="journal article" date="2020" name="Stud. Mycol.">
        <title>101 Dothideomycetes genomes: a test case for predicting lifestyles and emergence of pathogens.</title>
        <authorList>
            <person name="Haridas S."/>
            <person name="Albert R."/>
            <person name="Binder M."/>
            <person name="Bloem J."/>
            <person name="Labutti K."/>
            <person name="Salamov A."/>
            <person name="Andreopoulos B."/>
            <person name="Baker S."/>
            <person name="Barry K."/>
            <person name="Bills G."/>
            <person name="Bluhm B."/>
            <person name="Cannon C."/>
            <person name="Castanera R."/>
            <person name="Culley D."/>
            <person name="Daum C."/>
            <person name="Ezra D."/>
            <person name="Gonzalez J."/>
            <person name="Henrissat B."/>
            <person name="Kuo A."/>
            <person name="Liang C."/>
            <person name="Lipzen A."/>
            <person name="Lutzoni F."/>
            <person name="Magnuson J."/>
            <person name="Mondo S."/>
            <person name="Nolan M."/>
            <person name="Ohm R."/>
            <person name="Pangilinan J."/>
            <person name="Park H.-J."/>
            <person name="Ramirez L."/>
            <person name="Alfaro M."/>
            <person name="Sun H."/>
            <person name="Tritt A."/>
            <person name="Yoshinaga Y."/>
            <person name="Zwiers L.-H."/>
            <person name="Turgeon B."/>
            <person name="Goodwin S."/>
            <person name="Spatafora J."/>
            <person name="Crous P."/>
            <person name="Grigoriev I."/>
        </authorList>
    </citation>
    <scope>NUCLEOTIDE SEQUENCE</scope>
    <source>
        <strain evidence="6">CBS 175.79</strain>
    </source>
</reference>
<evidence type="ECO:0000256" key="1">
    <source>
        <dbReference type="ARBA" id="ARBA00010617"/>
    </source>
</evidence>
<dbReference type="GO" id="GO:0020037">
    <property type="term" value="F:heme binding"/>
    <property type="evidence" value="ECO:0007669"/>
    <property type="project" value="InterPro"/>
</dbReference>
<dbReference type="PANTHER" id="PTHR24304">
    <property type="entry name" value="CYTOCHROME P450 FAMILY 7"/>
    <property type="match status" value="1"/>
</dbReference>
<feature type="transmembrane region" description="Helical" evidence="5">
    <location>
        <begin position="290"/>
        <end position="311"/>
    </location>
</feature>
<evidence type="ECO:0000313" key="6">
    <source>
        <dbReference type="EMBL" id="KAF2012753.1"/>
    </source>
</evidence>